<name>A0A0V0GXZ9_SOLCH</name>
<organism evidence="1">
    <name type="scientific">Solanum chacoense</name>
    <name type="common">Chaco potato</name>
    <dbReference type="NCBI Taxonomy" id="4108"/>
    <lineage>
        <taxon>Eukaryota</taxon>
        <taxon>Viridiplantae</taxon>
        <taxon>Streptophyta</taxon>
        <taxon>Embryophyta</taxon>
        <taxon>Tracheophyta</taxon>
        <taxon>Spermatophyta</taxon>
        <taxon>Magnoliopsida</taxon>
        <taxon>eudicotyledons</taxon>
        <taxon>Gunneridae</taxon>
        <taxon>Pentapetalae</taxon>
        <taxon>asterids</taxon>
        <taxon>lamiids</taxon>
        <taxon>Solanales</taxon>
        <taxon>Solanaceae</taxon>
        <taxon>Solanoideae</taxon>
        <taxon>Solaneae</taxon>
        <taxon>Solanum</taxon>
    </lineage>
</organism>
<proteinExistence type="predicted"/>
<sequence>MKRYLSKGGNNVLIKSTLLSIHTYFTSGSSQCYKELRRFQRNFQLDSANGARKLHLVWWDLGDCYNFYVLGWPWAKDFKAFNTTLLAKW</sequence>
<dbReference type="AlphaFoldDB" id="A0A0V0GXZ9"/>
<reference evidence="1" key="1">
    <citation type="submission" date="2015-12" db="EMBL/GenBank/DDBJ databases">
        <title>Gene expression during late stages of embryo sac development: a critical building block for successful pollen-pistil interactions.</title>
        <authorList>
            <person name="Liu Y."/>
            <person name="Joly V."/>
            <person name="Sabar M."/>
            <person name="Matton D.P."/>
        </authorList>
    </citation>
    <scope>NUCLEOTIDE SEQUENCE</scope>
</reference>
<dbReference type="EMBL" id="GEDG01030138">
    <property type="protein sequence ID" value="JAP12102.1"/>
    <property type="molecule type" value="Transcribed_RNA"/>
</dbReference>
<evidence type="ECO:0000313" key="1">
    <source>
        <dbReference type="EMBL" id="JAP12102.1"/>
    </source>
</evidence>
<protein>
    <submittedName>
        <fullName evidence="1">Putative ovule protein</fullName>
    </submittedName>
</protein>
<accession>A0A0V0GXZ9</accession>